<dbReference type="Pfam" id="PF00155">
    <property type="entry name" value="Aminotran_1_2"/>
    <property type="match status" value="1"/>
</dbReference>
<dbReference type="CDD" id="cd00609">
    <property type="entry name" value="AAT_like"/>
    <property type="match status" value="1"/>
</dbReference>
<evidence type="ECO:0000259" key="6">
    <source>
        <dbReference type="Pfam" id="PF00155"/>
    </source>
</evidence>
<dbReference type="PANTHER" id="PTHR43525">
    <property type="entry name" value="PROTEIN MALY"/>
    <property type="match status" value="1"/>
</dbReference>
<comment type="similarity">
    <text evidence="5">Belongs to the class-II pyridoxal-phosphate-dependent aminotransferase family. MalY/PatB cystathionine beta-lyase subfamily.</text>
</comment>
<dbReference type="InterPro" id="IPR015421">
    <property type="entry name" value="PyrdxlP-dep_Trfase_major"/>
</dbReference>
<evidence type="ECO:0000256" key="4">
    <source>
        <dbReference type="ARBA" id="ARBA00023239"/>
    </source>
</evidence>
<evidence type="ECO:0000256" key="1">
    <source>
        <dbReference type="ARBA" id="ARBA00001933"/>
    </source>
</evidence>
<dbReference type="GO" id="GO:0030170">
    <property type="term" value="F:pyridoxal phosphate binding"/>
    <property type="evidence" value="ECO:0007669"/>
    <property type="project" value="InterPro"/>
</dbReference>
<dbReference type="EMBL" id="BAUW01000010">
    <property type="protein sequence ID" value="GAE44598.1"/>
    <property type="molecule type" value="Genomic_DNA"/>
</dbReference>
<dbReference type="InterPro" id="IPR051798">
    <property type="entry name" value="Class-II_PLP-Dep_Aminotrans"/>
</dbReference>
<accession>W4RL46</accession>
<evidence type="ECO:0000313" key="7">
    <source>
        <dbReference type="EMBL" id="GAE44598.1"/>
    </source>
</evidence>
<evidence type="ECO:0000256" key="5">
    <source>
        <dbReference type="ARBA" id="ARBA00037974"/>
    </source>
</evidence>
<reference evidence="7 8" key="1">
    <citation type="submission" date="2013-12" db="EMBL/GenBank/DDBJ databases">
        <title>NBRP : Genome information of microbial organism related human and environment.</title>
        <authorList>
            <person name="Hattori M."/>
            <person name="Oshima K."/>
            <person name="Inaba H."/>
            <person name="Suda W."/>
            <person name="Sakamoto M."/>
            <person name="Iino T."/>
            <person name="Kitahara M."/>
            <person name="Oshida Y."/>
            <person name="Iida T."/>
            <person name="Kudo T."/>
            <person name="Itoh T."/>
            <person name="Ahmed I."/>
            <person name="Ohkuma M."/>
        </authorList>
    </citation>
    <scope>NUCLEOTIDE SEQUENCE [LARGE SCALE GENOMIC DNA]</scope>
    <source>
        <strain evidence="7 8">JCM 21738</strain>
    </source>
</reference>
<dbReference type="GO" id="GO:0047804">
    <property type="term" value="F:cysteine-S-conjugate beta-lyase activity"/>
    <property type="evidence" value="ECO:0007669"/>
    <property type="project" value="UniProtKB-EC"/>
</dbReference>
<keyword evidence="3" id="KW-0663">Pyridoxal phosphate</keyword>
<evidence type="ECO:0000256" key="3">
    <source>
        <dbReference type="ARBA" id="ARBA00022898"/>
    </source>
</evidence>
<protein>
    <recommendedName>
        <fullName evidence="2">cysteine-S-conjugate beta-lyase</fullName>
        <ecNumber evidence="2">4.4.1.13</ecNumber>
    </recommendedName>
</protein>
<sequence length="224" mass="24908">MFILCNPHNPGGRVWTREELEKIGDLCVKHDCLIVSDEIHSDLVFKPNVHIPIASIKDEFKEITTTFVAPSKTFNLAGLQASAALIPNKDLKAKFKEIQEQQGFFTLNAFAVAGMEAAYRGGEQWLEELLAYLDENMKIATDFMAEHLPALKPMKLMPLTFYGSTAANLLSDEEIKDTLLNKGKLGLEPGTKYGEGGEGFVRMNLACPRETLNDGLERLKKAFS</sequence>
<dbReference type="InterPro" id="IPR004839">
    <property type="entry name" value="Aminotransferase_I/II_large"/>
</dbReference>
<proteinExistence type="inferred from homology"/>
<dbReference type="Gene3D" id="3.90.1150.10">
    <property type="entry name" value="Aspartate Aminotransferase, domain 1"/>
    <property type="match status" value="1"/>
</dbReference>
<dbReference type="InterPro" id="IPR015424">
    <property type="entry name" value="PyrdxlP-dep_Trfase"/>
</dbReference>
<dbReference type="eggNOG" id="COG1168">
    <property type="taxonomic scope" value="Bacteria"/>
</dbReference>
<gene>
    <name evidence="7" type="ORF">JCM21738_1321</name>
</gene>
<name>W4RL46_9BACI</name>
<dbReference type="InterPro" id="IPR015422">
    <property type="entry name" value="PyrdxlP-dep_Trfase_small"/>
</dbReference>
<keyword evidence="8" id="KW-1185">Reference proteome</keyword>
<comment type="caution">
    <text evidence="7">The sequence shown here is derived from an EMBL/GenBank/DDBJ whole genome shotgun (WGS) entry which is preliminary data.</text>
</comment>
<organism evidence="7 8">
    <name type="scientific">Mesobacillus boroniphilus JCM 21738</name>
    <dbReference type="NCBI Taxonomy" id="1294265"/>
    <lineage>
        <taxon>Bacteria</taxon>
        <taxon>Bacillati</taxon>
        <taxon>Bacillota</taxon>
        <taxon>Bacilli</taxon>
        <taxon>Bacillales</taxon>
        <taxon>Bacillaceae</taxon>
        <taxon>Mesobacillus</taxon>
    </lineage>
</organism>
<dbReference type="SUPFAM" id="SSF53383">
    <property type="entry name" value="PLP-dependent transferases"/>
    <property type="match status" value="1"/>
</dbReference>
<dbReference type="Gene3D" id="3.40.640.10">
    <property type="entry name" value="Type I PLP-dependent aspartate aminotransferase-like (Major domain)"/>
    <property type="match status" value="1"/>
</dbReference>
<dbReference type="PANTHER" id="PTHR43525:SF1">
    <property type="entry name" value="PROTEIN MALY"/>
    <property type="match status" value="1"/>
</dbReference>
<evidence type="ECO:0000313" key="8">
    <source>
        <dbReference type="Proteomes" id="UP000018949"/>
    </source>
</evidence>
<comment type="cofactor">
    <cofactor evidence="1">
        <name>pyridoxal 5'-phosphate</name>
        <dbReference type="ChEBI" id="CHEBI:597326"/>
    </cofactor>
</comment>
<keyword evidence="4 7" id="KW-0456">Lyase</keyword>
<evidence type="ECO:0000256" key="2">
    <source>
        <dbReference type="ARBA" id="ARBA00012224"/>
    </source>
</evidence>
<dbReference type="EC" id="4.4.1.13" evidence="2"/>
<dbReference type="AlphaFoldDB" id="W4RL46"/>
<feature type="domain" description="Aminotransferase class I/classII large" evidence="6">
    <location>
        <begin position="1"/>
        <end position="219"/>
    </location>
</feature>
<dbReference type="Proteomes" id="UP000018949">
    <property type="component" value="Unassembled WGS sequence"/>
</dbReference>